<evidence type="ECO:0000313" key="2">
    <source>
        <dbReference type="Proteomes" id="UP001430953"/>
    </source>
</evidence>
<proteinExistence type="predicted"/>
<organism evidence="1 2">
    <name type="scientific">Cardiocondyla obscurior</name>
    <dbReference type="NCBI Taxonomy" id="286306"/>
    <lineage>
        <taxon>Eukaryota</taxon>
        <taxon>Metazoa</taxon>
        <taxon>Ecdysozoa</taxon>
        <taxon>Arthropoda</taxon>
        <taxon>Hexapoda</taxon>
        <taxon>Insecta</taxon>
        <taxon>Pterygota</taxon>
        <taxon>Neoptera</taxon>
        <taxon>Endopterygota</taxon>
        <taxon>Hymenoptera</taxon>
        <taxon>Apocrita</taxon>
        <taxon>Aculeata</taxon>
        <taxon>Formicoidea</taxon>
        <taxon>Formicidae</taxon>
        <taxon>Myrmicinae</taxon>
        <taxon>Cardiocondyla</taxon>
    </lineage>
</organism>
<evidence type="ECO:0000313" key="1">
    <source>
        <dbReference type="EMBL" id="KAL0101611.1"/>
    </source>
</evidence>
<dbReference type="Proteomes" id="UP001430953">
    <property type="component" value="Unassembled WGS sequence"/>
</dbReference>
<dbReference type="AlphaFoldDB" id="A0AAW2EH80"/>
<dbReference type="EMBL" id="JADYXP020000024">
    <property type="protein sequence ID" value="KAL0101611.1"/>
    <property type="molecule type" value="Genomic_DNA"/>
</dbReference>
<protein>
    <submittedName>
        <fullName evidence="1">Uncharacterized protein</fullName>
    </submittedName>
</protein>
<gene>
    <name evidence="1" type="ORF">PUN28_019029</name>
</gene>
<reference evidence="1 2" key="1">
    <citation type="submission" date="2023-03" db="EMBL/GenBank/DDBJ databases">
        <title>High recombination rates correlate with genetic variation in Cardiocondyla obscurior ants.</title>
        <authorList>
            <person name="Errbii M."/>
        </authorList>
    </citation>
    <scope>NUCLEOTIDE SEQUENCE [LARGE SCALE GENOMIC DNA]</scope>
    <source>
        <strain evidence="1">Alpha-2009</strain>
        <tissue evidence="1">Whole body</tissue>
    </source>
</reference>
<name>A0AAW2EH80_9HYME</name>
<accession>A0AAW2EH80</accession>
<comment type="caution">
    <text evidence="1">The sequence shown here is derived from an EMBL/GenBank/DDBJ whole genome shotgun (WGS) entry which is preliminary data.</text>
</comment>
<sequence>MSFLDVILVGKLHSFKNKKLTLGSNIRQPCLNICSIILCTCIFCARVTGFNRASGYKLKWRIE</sequence>
<keyword evidence="2" id="KW-1185">Reference proteome</keyword>